<organism evidence="4 5">
    <name type="scientific">Meganyctiphanes norvegica</name>
    <name type="common">Northern krill</name>
    <name type="synonym">Thysanopoda norvegica</name>
    <dbReference type="NCBI Taxonomy" id="48144"/>
    <lineage>
        <taxon>Eukaryota</taxon>
        <taxon>Metazoa</taxon>
        <taxon>Ecdysozoa</taxon>
        <taxon>Arthropoda</taxon>
        <taxon>Crustacea</taxon>
        <taxon>Multicrustacea</taxon>
        <taxon>Malacostraca</taxon>
        <taxon>Eumalacostraca</taxon>
        <taxon>Eucarida</taxon>
        <taxon>Euphausiacea</taxon>
        <taxon>Euphausiidae</taxon>
        <taxon>Meganyctiphanes</taxon>
    </lineage>
</organism>
<keyword evidence="5" id="KW-1185">Reference proteome</keyword>
<name>A0AAV2SB97_MEGNR</name>
<feature type="compositionally biased region" description="Low complexity" evidence="2">
    <location>
        <begin position="2540"/>
        <end position="2567"/>
    </location>
</feature>
<feature type="compositionally biased region" description="Polar residues" evidence="2">
    <location>
        <begin position="2377"/>
        <end position="2402"/>
    </location>
</feature>
<evidence type="ECO:0000313" key="4">
    <source>
        <dbReference type="EMBL" id="CAL4175365.1"/>
    </source>
</evidence>
<dbReference type="PROSITE" id="PS50888">
    <property type="entry name" value="BHLH"/>
    <property type="match status" value="1"/>
</dbReference>
<feature type="compositionally biased region" description="Polar residues" evidence="2">
    <location>
        <begin position="3259"/>
        <end position="3282"/>
    </location>
</feature>
<feature type="compositionally biased region" description="Low complexity" evidence="2">
    <location>
        <begin position="3030"/>
        <end position="3053"/>
    </location>
</feature>
<evidence type="ECO:0000259" key="3">
    <source>
        <dbReference type="PROSITE" id="PS50888"/>
    </source>
</evidence>
<accession>A0AAV2SB97</accession>
<feature type="compositionally biased region" description="Polar residues" evidence="2">
    <location>
        <begin position="2787"/>
        <end position="2798"/>
    </location>
</feature>
<dbReference type="Proteomes" id="UP001497623">
    <property type="component" value="Unassembled WGS sequence"/>
</dbReference>
<feature type="region of interest" description="Disordered" evidence="2">
    <location>
        <begin position="3140"/>
        <end position="3169"/>
    </location>
</feature>
<feature type="compositionally biased region" description="Basic and acidic residues" evidence="2">
    <location>
        <begin position="7"/>
        <end position="16"/>
    </location>
</feature>
<evidence type="ECO:0000256" key="2">
    <source>
        <dbReference type="SAM" id="MobiDB-lite"/>
    </source>
</evidence>
<feature type="compositionally biased region" description="Low complexity" evidence="2">
    <location>
        <begin position="2361"/>
        <end position="2376"/>
    </location>
</feature>
<feature type="region of interest" description="Disordered" evidence="2">
    <location>
        <begin position="3239"/>
        <end position="3282"/>
    </location>
</feature>
<feature type="compositionally biased region" description="Polar residues" evidence="2">
    <location>
        <begin position="2351"/>
        <end position="2360"/>
    </location>
</feature>
<feature type="region of interest" description="Disordered" evidence="2">
    <location>
        <begin position="1"/>
        <end position="31"/>
    </location>
</feature>
<reference evidence="4 5" key="1">
    <citation type="submission" date="2024-05" db="EMBL/GenBank/DDBJ databases">
        <authorList>
            <person name="Wallberg A."/>
        </authorList>
    </citation>
    <scope>NUCLEOTIDE SEQUENCE [LARGE SCALE GENOMIC DNA]</scope>
</reference>
<gene>
    <name evidence="4" type="ORF">MNOR_LOCUS34642</name>
</gene>
<feature type="region of interest" description="Disordered" evidence="2">
    <location>
        <begin position="164"/>
        <end position="183"/>
    </location>
</feature>
<evidence type="ECO:0000256" key="1">
    <source>
        <dbReference type="SAM" id="Coils"/>
    </source>
</evidence>
<comment type="caution">
    <text evidence="4">The sequence shown here is derived from an EMBL/GenBank/DDBJ whole genome shotgun (WGS) entry which is preliminary data.</text>
</comment>
<dbReference type="GO" id="GO:0046983">
    <property type="term" value="F:protein dimerization activity"/>
    <property type="evidence" value="ECO:0007669"/>
    <property type="project" value="InterPro"/>
</dbReference>
<feature type="compositionally biased region" description="Low complexity" evidence="2">
    <location>
        <begin position="3145"/>
        <end position="3156"/>
    </location>
</feature>
<sequence length="3351" mass="363906">MGIGKKNVKESLEIKGKKNSTKPPKIKNERKIEDKTQMRKWEAARRKRFNDILENLRLELPDNEHKVKAGIIQAAIDYIKECKAFKENSLSSNGDNEWKREIHRLRRKVKSLKENNALLLKILKEAGLQFESRGSRGETFYTMPGTCVQSDCVNVTRKRIYIDRTPSADDDQHSESADEPTVGETVFTDYGDDDDNNINININENEIPNQMLRTCAPICNTSITNNIKFENSKSHMSSRGTLQLVNDTALNDISKPVLPGNTLKSSLNVDNIHKNVQNISKNNPLLGKKTPALSKDLRFISNTAQEIQTIPDSIKSNSISEKIKAENHLGININIDTNYNTKDDLVANDNEAQPRNHIILERTEVVQSSTNFIKSKSPVHIAPNVNETSESDPKSIDITNRYQLVPVTATSEIEPTVPPDLSGDLKLTNKMSILPEKISAVSSGNFSVFNPQCSTFSKDIMLIKKINVVNDENHKIESIKNQILSSHRNLSLQTTDNNIPCSNKEIPIQKLTMAPFEESVVQNITSIPMVNNEEEQITIVSESCSTDEVDEENLTIQAKNNLYVASEDGDGTVTVNIVESPEVISENVNSDPIEFGNNLKSLHLNVNQQDMSAIRRNLSNVQGHDININKSHKNLFLSQDETCIVLQELPQHQTTLQTEFQQNHLQHNAISNVNQPNIVTLHGNDKTVNKNTQKLVLLQCANTCNTIQLIPPMIESQQLTYVTPSLSNAPIMSTGIPGRMVRMVTPNGPQMVILPPPLPQSFITTFTPQPPKLKPIAPKPCACKVSPTKSNVSESCKKLLKNTTSSTKKSTSHNISKSPSKSKRSIQANICKSDEPPVKRGRNDCGSASLSNSLQGKVDEIPDKTMLPNVVDDSEVTDNGLQELSSSALTGLVQTAGLMDCDEGEPLENIMDIPEEIQSIAVDSVGIEDPGNVSDDRLVEMLRSIGESDHHNFSPPLTPDKDSNRLFKANDELTLKETKQCTSPKVNNINNNMDINNPLKENISISVKDTDEKVDTENIGKSRTENNSVCSNQNISVDLSNRLNKNNDTVVSTTQNAPIENSLEISSYSITALCSSSRTSEPSKTSYSKPMDYGSVDNNSDIKTTTNAIIYSISQNETVENTSSVSLSDKTSEVSSCLAPTSVVHSLSQVSMAEQLKINQSITDQIIPGKNLSSSIALPPPSIFLGSPVIAATPPPILTALPALPTPPPMGLSLPLPHLPLDHYSTSHISPIISTTTLTHSISNLTTVNSMSPSTLSHSSSSVIGSSHHSNSTKMAGLSTIFSNISSVPTSHPPLLPPTHLQTRHSHPHCLSTPSPTFSFSLSMPTNSVSSSSSVTVTSIATTSSSTTPVSTEFSLKSQDTCVTLPTTENCIMTSKLVTSTPSKSTFDNSSVSIPFTDIKSNSEKNILDGITESLPLITSESMTNIYTEAKSVSKTKMTNVNSSTVSFAPSSVSQLTSVANSLQTTSCNSEIIPTSYIGSNISSFNSSVPGISYSSSHFSNTSLQSTSSKYTPKCNSSVSSYSNSNELKKICTHPNTTTSSSISSLPSPSISPYPSISCMSTVSMSPIFNMSNPKASLNTNSDKYNVMQTFTSTPSPVVTNSIFTTRSSDTILSQTLSKSSMQLSSVSSPIYSVTSLSSGLPFAFNRSYAETSTSQSSTQSQLLSVTSALAATLPNNTLTSTNTSSLCLPISSGPLFTPSLSVGNVVSSVPCDAVLSKPMSTSSSYLHTSPSTVQSLSSSVTSVTSSLTSAPLSTVFPTVPSSSTSPLPLNLWFHSPEKQIHQSSPSKVKYDASKPYYVFSHSPHNTSRTIYDSPETPYKLSKPLYDPTLAPPTPIKNTTLSHIPVMPLNLKGSENESKNSSSKNILTDDNNAKDILKVTNETSKTTSKVARYGHGISEIQEGSKVDKELVKEPYNVESKTAVSCSEVSVEEKLIKEKDSKAQFLLTENKSSASVTSLYEEKGQNATVSKLSVCNITKASSPTNKVEPQLISNLQLKTDTSPFSKNSNSIPLTDSILDKASSVSKETSSTSITDSAIHNLPASAIIQQTPSQAVHPGSDDPLPENMTVSNMVEDIQDKNIYEKCHSTETLVSSASDKTSDYFSCSNNLTVKAENSTNKDHASFVSTKFNDPNTISKVVSLERTGYTVNETKSAEIFKRSDLLTKQDLQTSVKISETNPHQPPTNSQLSSKSCDKKLDSHKVNLKESREEFQENKEGICQKVDIQSHHLSGGISRNEEKLIHTIEKSDSGQRFDNQVGKNCGKFIEGKMWNSNEEINAKNVIVTEKPVIKKTKANSLKQKDTQLLGDTEKSTVEAKYTKREKIEVELKSNKELYKGYENKTRSNEQVPIIGKSTTDSQCSKQQQQQHQQQQQQQQQQVPCAQQRSPQDGISVAQKSPQQSLQSRMHAGMSPIAASQIQEPGNTLHTGYSYANKYSPVSSRKHMENILGSPNSEFENHSSQMAVQAKKGQVIQQHHVQHHLSTDNVTAVPRTSGAGMSNMTSQTQPQINTYQTNQKQEMQQPHISQHRSIAHNNVPLNQSQISIQKHQQQRQISHQHQQRSSQQQQQQQLVGHPTLPHGNSMLAHSVGTGSTAVPEMGEGSNKSVSGAQIVGGLPQVASGAVLSNSMQNQQTMSYPMVSGGSGYMQTPTYEYNSYNCSPRKSNPHSPRSDNRHQCYGYKQHQYQHSDLLPADPMMTDEQSQRIQHSAPMPNMNFMEVSDEPITMRSETSSDPVRYFSVSHLVSHSNETRNKTSGNQQKESTNSPDEKSNKESPRSKSSSRKSDTSKSRGNTSKSSNTQGDIPTHSRRRSPGRGSQNLNSIGPLPTMWGNKPMVSSHKQSHNYSTEALLSTQNYGRSVHRPPPPVPNQNYPIMAHNQMYQTNYSPQQMKNFVPNAATFGYTSHDRNQGGCNTDYNFQLHAAQPSGTLAYGGNMAYMPTGYPYQNLQCSSSSMLSSDIMMPHTSYPRFHDFQTDQTNFPPNPAFPLPFEPQDMSGGSGLMGSGSTMPIKAPTQHHEMAQLAVGNVSSSAGVPYSRSNNTRNSSSTSSHSSASTNSGSKRARYGDTTTSNMMSGMGPGSSGNLLEGGALAHISIHSFTPPCDDSTLVHSNLFPPAGVSSRHQSNFLLGTENMSTVMPGINAPGHHHCPESSSVTSNSSSTSGVMAGAPGGNQLPGVTANVPGGTQRSGVMVLGSAAPPPGHMTFSPLRMMDRQQMAPLPAPSAPHLSSSLSNFNLTSIIPDIDSKGADNSGNMGSSRGSGGGVTTNEASDHQQGSLISQSSRSIPTSMPTSIIPSATDHIKSLPPDSNRLPAAVLNNSMNNIFSHPTPHQVSLSLNSSLPLPPTSFTGINFNPADH</sequence>
<feature type="compositionally biased region" description="Basic and acidic residues" evidence="2">
    <location>
        <begin position="2762"/>
        <end position="2784"/>
    </location>
</feature>
<feature type="compositionally biased region" description="Polar residues" evidence="2">
    <location>
        <begin position="2742"/>
        <end position="2761"/>
    </location>
</feature>
<protein>
    <recommendedName>
        <fullName evidence="3">BHLH domain-containing protein</fullName>
    </recommendedName>
</protein>
<feature type="compositionally biased region" description="Low complexity" evidence="2">
    <location>
        <begin position="801"/>
        <end position="819"/>
    </location>
</feature>
<feature type="region of interest" description="Disordered" evidence="2">
    <location>
        <begin position="2742"/>
        <end position="2839"/>
    </location>
</feature>
<feature type="compositionally biased region" description="Basic and acidic residues" evidence="2">
    <location>
        <begin position="164"/>
        <end position="176"/>
    </location>
</feature>
<feature type="region of interest" description="Disordered" evidence="2">
    <location>
        <begin position="2540"/>
        <end position="2582"/>
    </location>
</feature>
<feature type="coiled-coil region" evidence="1">
    <location>
        <begin position="95"/>
        <end position="122"/>
    </location>
</feature>
<feature type="region of interest" description="Disordered" evidence="2">
    <location>
        <begin position="801"/>
        <end position="863"/>
    </location>
</feature>
<feature type="compositionally biased region" description="Basic and acidic residues" evidence="2">
    <location>
        <begin position="832"/>
        <end position="843"/>
    </location>
</feature>
<feature type="region of interest" description="Disordered" evidence="2">
    <location>
        <begin position="3024"/>
        <end position="3075"/>
    </location>
</feature>
<feature type="region of interest" description="Disordered" evidence="2">
    <location>
        <begin position="2173"/>
        <end position="2196"/>
    </location>
</feature>
<dbReference type="InterPro" id="IPR011598">
    <property type="entry name" value="bHLH_dom"/>
</dbReference>
<feature type="domain" description="BHLH" evidence="3">
    <location>
        <begin position="33"/>
        <end position="82"/>
    </location>
</feature>
<feature type="compositionally biased region" description="Polar residues" evidence="2">
    <location>
        <begin position="846"/>
        <end position="855"/>
    </location>
</feature>
<proteinExistence type="predicted"/>
<keyword evidence="1" id="KW-0175">Coiled coil</keyword>
<evidence type="ECO:0000313" key="5">
    <source>
        <dbReference type="Proteomes" id="UP001497623"/>
    </source>
</evidence>
<feature type="compositionally biased region" description="Polar residues" evidence="2">
    <location>
        <begin position="2173"/>
        <end position="2186"/>
    </location>
</feature>
<feature type="region of interest" description="Disordered" evidence="2">
    <location>
        <begin position="2984"/>
        <end position="3005"/>
    </location>
</feature>
<feature type="region of interest" description="Disordered" evidence="2">
    <location>
        <begin position="2688"/>
        <end position="2712"/>
    </location>
</feature>
<feature type="region of interest" description="Disordered" evidence="2">
    <location>
        <begin position="2343"/>
        <end position="2406"/>
    </location>
</feature>
<dbReference type="EMBL" id="CAXKWB010054113">
    <property type="protein sequence ID" value="CAL4175365.1"/>
    <property type="molecule type" value="Genomic_DNA"/>
</dbReference>